<keyword evidence="3" id="KW-0964">Secreted</keyword>
<keyword evidence="10" id="KW-0325">Glycoprotein</keyword>
<evidence type="ECO:0000256" key="3">
    <source>
        <dbReference type="ARBA" id="ARBA00022525"/>
    </source>
</evidence>
<protein>
    <submittedName>
        <fullName evidence="13">Uncharacterized protein</fullName>
    </submittedName>
</protein>
<evidence type="ECO:0000256" key="1">
    <source>
        <dbReference type="ARBA" id="ARBA00001973"/>
    </source>
</evidence>
<keyword evidence="6" id="KW-0560">Oxidoreductase</keyword>
<sequence>MYCRGGADPTKDEPNTNLAVNPLYQLSKEDWWFQHHRGCDAAPPSEGEYLELPANGEFTVELAHNRAHTTLSYDGKFVTDWPDGEQHPDDWNGWGGEGTDAVCLKDGALHTWNESSAAGTAFAISYQSELKDVTMENLVVFTTKYHTPWKRLTTYQVPDLPACPEGGCHCAWLWVPTGCGEGNMYMQGFKCNVTNATSTRTLAPAQAPAYCEDDPTKCVTGAKQMIAWHQSTGNNIETDPGMTPNYNQKCGWAEGAQTDIFEGGEDSLGGETGSATHATPSTSSSTSAVSAESTGIALIKAQVSGYPVSASVSMSPVPSKPCTRRQPRASARAVVQRRA</sequence>
<dbReference type="STRING" id="1448308.A0A2T2P291"/>
<evidence type="ECO:0000256" key="10">
    <source>
        <dbReference type="ARBA" id="ARBA00023180"/>
    </source>
</evidence>
<feature type="compositionally biased region" description="Low complexity" evidence="12">
    <location>
        <begin position="328"/>
        <end position="339"/>
    </location>
</feature>
<keyword evidence="9" id="KW-1015">Disulfide bond</keyword>
<evidence type="ECO:0000313" key="13">
    <source>
        <dbReference type="EMBL" id="PSN71810.1"/>
    </source>
</evidence>
<dbReference type="EMBL" id="KZ678130">
    <property type="protein sequence ID" value="PSN71810.1"/>
    <property type="molecule type" value="Genomic_DNA"/>
</dbReference>
<feature type="region of interest" description="Disordered" evidence="12">
    <location>
        <begin position="261"/>
        <end position="288"/>
    </location>
</feature>
<keyword evidence="8" id="KW-0503">Monooxygenase</keyword>
<dbReference type="AlphaFoldDB" id="A0A2T2P291"/>
<organism evidence="13 14">
    <name type="scientific">Corynespora cassiicola Philippines</name>
    <dbReference type="NCBI Taxonomy" id="1448308"/>
    <lineage>
        <taxon>Eukaryota</taxon>
        <taxon>Fungi</taxon>
        <taxon>Dikarya</taxon>
        <taxon>Ascomycota</taxon>
        <taxon>Pezizomycotina</taxon>
        <taxon>Dothideomycetes</taxon>
        <taxon>Pleosporomycetidae</taxon>
        <taxon>Pleosporales</taxon>
        <taxon>Corynesporascaceae</taxon>
        <taxon>Corynespora</taxon>
    </lineage>
</organism>
<comment type="similarity">
    <text evidence="11">Belongs to the polysaccharide monooxygenase AA14 family.</text>
</comment>
<comment type="subcellular location">
    <subcellularLocation>
        <location evidence="2">Secreted</location>
    </subcellularLocation>
</comment>
<evidence type="ECO:0000256" key="11">
    <source>
        <dbReference type="ARBA" id="ARBA00046340"/>
    </source>
</evidence>
<evidence type="ECO:0000256" key="4">
    <source>
        <dbReference type="ARBA" id="ARBA00022723"/>
    </source>
</evidence>
<keyword evidence="14" id="KW-1185">Reference proteome</keyword>
<keyword evidence="5" id="KW-0732">Signal</keyword>
<name>A0A2T2P291_CORCC</name>
<gene>
    <name evidence="13" type="ORF">BS50DRAFT_484432</name>
</gene>
<keyword evidence="7" id="KW-0186">Copper</keyword>
<evidence type="ECO:0000256" key="5">
    <source>
        <dbReference type="ARBA" id="ARBA00022729"/>
    </source>
</evidence>
<dbReference type="GO" id="GO:0005576">
    <property type="term" value="C:extracellular region"/>
    <property type="evidence" value="ECO:0007669"/>
    <property type="project" value="UniProtKB-SubCell"/>
</dbReference>
<evidence type="ECO:0000313" key="14">
    <source>
        <dbReference type="Proteomes" id="UP000240883"/>
    </source>
</evidence>
<dbReference type="Proteomes" id="UP000240883">
    <property type="component" value="Unassembled WGS sequence"/>
</dbReference>
<feature type="compositionally biased region" description="Low complexity" evidence="12">
    <location>
        <begin position="273"/>
        <end position="288"/>
    </location>
</feature>
<comment type="cofactor">
    <cofactor evidence="1">
        <name>Cu(2+)</name>
        <dbReference type="ChEBI" id="CHEBI:29036"/>
    </cofactor>
</comment>
<accession>A0A2T2P291</accession>
<evidence type="ECO:0000256" key="2">
    <source>
        <dbReference type="ARBA" id="ARBA00004613"/>
    </source>
</evidence>
<reference evidence="13 14" key="1">
    <citation type="journal article" date="2018" name="Front. Microbiol.">
        <title>Genome-Wide Analysis of Corynespora cassiicola Leaf Fall Disease Putative Effectors.</title>
        <authorList>
            <person name="Lopez D."/>
            <person name="Ribeiro S."/>
            <person name="Label P."/>
            <person name="Fumanal B."/>
            <person name="Venisse J.S."/>
            <person name="Kohler A."/>
            <person name="de Oliveira R.R."/>
            <person name="Labutti K."/>
            <person name="Lipzen A."/>
            <person name="Lail K."/>
            <person name="Bauer D."/>
            <person name="Ohm R.A."/>
            <person name="Barry K.W."/>
            <person name="Spatafora J."/>
            <person name="Grigoriev I.V."/>
            <person name="Martin F.M."/>
            <person name="Pujade-Renaud V."/>
        </authorList>
    </citation>
    <scope>NUCLEOTIDE SEQUENCE [LARGE SCALE GENOMIC DNA]</scope>
    <source>
        <strain evidence="13 14">Philippines</strain>
    </source>
</reference>
<evidence type="ECO:0000256" key="12">
    <source>
        <dbReference type="SAM" id="MobiDB-lite"/>
    </source>
</evidence>
<feature type="region of interest" description="Disordered" evidence="12">
    <location>
        <begin position="309"/>
        <end position="339"/>
    </location>
</feature>
<dbReference type="GO" id="GO:0004497">
    <property type="term" value="F:monooxygenase activity"/>
    <property type="evidence" value="ECO:0007669"/>
    <property type="project" value="UniProtKB-KW"/>
</dbReference>
<dbReference type="GO" id="GO:0046872">
    <property type="term" value="F:metal ion binding"/>
    <property type="evidence" value="ECO:0007669"/>
    <property type="project" value="UniProtKB-KW"/>
</dbReference>
<evidence type="ECO:0000256" key="9">
    <source>
        <dbReference type="ARBA" id="ARBA00023157"/>
    </source>
</evidence>
<evidence type="ECO:0000256" key="6">
    <source>
        <dbReference type="ARBA" id="ARBA00023002"/>
    </source>
</evidence>
<dbReference type="OrthoDB" id="2019572at2759"/>
<dbReference type="InterPro" id="IPR054497">
    <property type="entry name" value="LPMO_AA14"/>
</dbReference>
<keyword evidence="4" id="KW-0479">Metal-binding</keyword>
<evidence type="ECO:0000256" key="8">
    <source>
        <dbReference type="ARBA" id="ARBA00023033"/>
    </source>
</evidence>
<evidence type="ECO:0000256" key="7">
    <source>
        <dbReference type="ARBA" id="ARBA00023008"/>
    </source>
</evidence>
<proteinExistence type="inferred from homology"/>
<dbReference type="Pfam" id="PF22810">
    <property type="entry name" value="LPMO_AA14"/>
    <property type="match status" value="1"/>
</dbReference>